<evidence type="ECO:0000313" key="8">
    <source>
        <dbReference type="Proteomes" id="UP001386955"/>
    </source>
</evidence>
<evidence type="ECO:0000256" key="6">
    <source>
        <dbReference type="SAM" id="Phobius"/>
    </source>
</evidence>
<keyword evidence="3 6" id="KW-0812">Transmembrane</keyword>
<evidence type="ECO:0000256" key="3">
    <source>
        <dbReference type="ARBA" id="ARBA00022692"/>
    </source>
</evidence>
<proteinExistence type="inferred from homology"/>
<name>A0AAN9STY5_PSOTE</name>
<evidence type="ECO:0000256" key="5">
    <source>
        <dbReference type="ARBA" id="ARBA00023136"/>
    </source>
</evidence>
<organism evidence="7 8">
    <name type="scientific">Psophocarpus tetragonolobus</name>
    <name type="common">Winged bean</name>
    <name type="synonym">Dolichos tetragonolobus</name>
    <dbReference type="NCBI Taxonomy" id="3891"/>
    <lineage>
        <taxon>Eukaryota</taxon>
        <taxon>Viridiplantae</taxon>
        <taxon>Streptophyta</taxon>
        <taxon>Embryophyta</taxon>
        <taxon>Tracheophyta</taxon>
        <taxon>Spermatophyta</taxon>
        <taxon>Magnoliopsida</taxon>
        <taxon>eudicotyledons</taxon>
        <taxon>Gunneridae</taxon>
        <taxon>Pentapetalae</taxon>
        <taxon>rosids</taxon>
        <taxon>fabids</taxon>
        <taxon>Fabales</taxon>
        <taxon>Fabaceae</taxon>
        <taxon>Papilionoideae</taxon>
        <taxon>50 kb inversion clade</taxon>
        <taxon>NPAAA clade</taxon>
        <taxon>indigoferoid/millettioid clade</taxon>
        <taxon>Phaseoleae</taxon>
        <taxon>Psophocarpus</taxon>
    </lineage>
</organism>
<comment type="subcellular location">
    <subcellularLocation>
        <location evidence="1">Membrane</location>
        <topology evidence="1">Multi-pass membrane protein</topology>
    </subcellularLocation>
</comment>
<evidence type="ECO:0000313" key="7">
    <source>
        <dbReference type="EMBL" id="KAK7406213.1"/>
    </source>
</evidence>
<comment type="similarity">
    <text evidence="2">Belongs to the cornichon family.</text>
</comment>
<accession>A0AAN9STY5</accession>
<dbReference type="Proteomes" id="UP001386955">
    <property type="component" value="Unassembled WGS sequence"/>
</dbReference>
<sequence>MLIIQIQLRLPVSAQCPLLQPPSARQNLAPKLVLRKELEVWREGRAWPRNVAQSQGGHVLRTGCSERSEEGRKEAMADLLAWLISFFLLIALLVLVTYQLMCLADLEFDYINPYDSASRINMVIFPEFIIQAVLCFFYLITRHWVMTLFCVPYLFHNIRLYRQRRHLVDVTEIFNLLTWEKKQRLVKLFYLVLTLFLSVFWMIYTSLEGKIQGRDCLLIEGKIESASTLQSFFILRMRPN</sequence>
<dbReference type="GO" id="GO:0016020">
    <property type="term" value="C:membrane"/>
    <property type="evidence" value="ECO:0007669"/>
    <property type="project" value="UniProtKB-SubCell"/>
</dbReference>
<comment type="caution">
    <text evidence="7">The sequence shown here is derived from an EMBL/GenBank/DDBJ whole genome shotgun (WGS) entry which is preliminary data.</text>
</comment>
<feature type="transmembrane region" description="Helical" evidence="6">
    <location>
        <begin position="128"/>
        <end position="155"/>
    </location>
</feature>
<dbReference type="GO" id="GO:0016192">
    <property type="term" value="P:vesicle-mediated transport"/>
    <property type="evidence" value="ECO:0007669"/>
    <property type="project" value="InterPro"/>
</dbReference>
<gene>
    <name evidence="7" type="ORF">VNO78_07833</name>
</gene>
<dbReference type="Pfam" id="PF03311">
    <property type="entry name" value="Cornichon"/>
    <property type="match status" value="1"/>
</dbReference>
<dbReference type="SMART" id="SM01398">
    <property type="entry name" value="Cornichon"/>
    <property type="match status" value="1"/>
</dbReference>
<feature type="transmembrane region" description="Helical" evidence="6">
    <location>
        <begin position="79"/>
        <end position="101"/>
    </location>
</feature>
<dbReference type="InterPro" id="IPR003377">
    <property type="entry name" value="Cornichon"/>
</dbReference>
<dbReference type="EMBL" id="JAYMYS010000002">
    <property type="protein sequence ID" value="KAK7406213.1"/>
    <property type="molecule type" value="Genomic_DNA"/>
</dbReference>
<evidence type="ECO:0000256" key="4">
    <source>
        <dbReference type="ARBA" id="ARBA00022989"/>
    </source>
</evidence>
<evidence type="ECO:0000256" key="2">
    <source>
        <dbReference type="ARBA" id="ARBA00010095"/>
    </source>
</evidence>
<evidence type="ECO:0000256" key="1">
    <source>
        <dbReference type="ARBA" id="ARBA00004141"/>
    </source>
</evidence>
<feature type="transmembrane region" description="Helical" evidence="6">
    <location>
        <begin position="188"/>
        <end position="207"/>
    </location>
</feature>
<protein>
    <submittedName>
        <fullName evidence="7">Uncharacterized protein</fullName>
    </submittedName>
</protein>
<keyword evidence="5 6" id="KW-0472">Membrane</keyword>
<dbReference type="AlphaFoldDB" id="A0AAN9STY5"/>
<keyword evidence="8" id="KW-1185">Reference proteome</keyword>
<keyword evidence="4 6" id="KW-1133">Transmembrane helix</keyword>
<dbReference type="PANTHER" id="PTHR12290">
    <property type="entry name" value="CORNICHON-RELATED"/>
    <property type="match status" value="1"/>
</dbReference>
<reference evidence="7 8" key="1">
    <citation type="submission" date="2024-01" db="EMBL/GenBank/DDBJ databases">
        <title>The genomes of 5 underutilized Papilionoideae crops provide insights into root nodulation and disease resistanc.</title>
        <authorList>
            <person name="Jiang F."/>
        </authorList>
    </citation>
    <scope>NUCLEOTIDE SEQUENCE [LARGE SCALE GENOMIC DNA]</scope>
    <source>
        <strain evidence="7">DUOXIRENSHENG_FW03</strain>
        <tissue evidence="7">Leaves</tissue>
    </source>
</reference>